<feature type="binding site" evidence="11">
    <location>
        <begin position="7"/>
        <end position="12"/>
    </location>
    <ligand>
        <name>NADP(+)</name>
        <dbReference type="ChEBI" id="CHEBI:58349"/>
    </ligand>
</feature>
<dbReference type="RefSeq" id="WP_006501660.1">
    <property type="nucleotide sequence ID" value="NZ_BAGZ01000003.1"/>
</dbReference>
<evidence type="ECO:0000256" key="5">
    <source>
        <dbReference type="ARBA" id="ARBA00022650"/>
    </source>
</evidence>
<gene>
    <name evidence="9 15" type="primary">proC</name>
    <name evidence="15" type="ORF">AUCHE_03_01260</name>
</gene>
<dbReference type="GO" id="GO:0004735">
    <property type="term" value="F:pyrroline-5-carboxylate reductase activity"/>
    <property type="evidence" value="ECO:0007669"/>
    <property type="project" value="UniProtKB-UniRule"/>
</dbReference>
<dbReference type="UniPathway" id="UPA00098">
    <property type="reaction ID" value="UER00361"/>
</dbReference>
<comment type="catalytic activity">
    <reaction evidence="9 12">
        <text>L-proline + NADP(+) = (S)-1-pyrroline-5-carboxylate + NADPH + 2 H(+)</text>
        <dbReference type="Rhea" id="RHEA:14109"/>
        <dbReference type="ChEBI" id="CHEBI:15378"/>
        <dbReference type="ChEBI" id="CHEBI:17388"/>
        <dbReference type="ChEBI" id="CHEBI:57783"/>
        <dbReference type="ChEBI" id="CHEBI:58349"/>
        <dbReference type="ChEBI" id="CHEBI:60039"/>
        <dbReference type="EC" id="1.5.1.2"/>
    </reaction>
</comment>
<dbReference type="PIRSF" id="PIRSF000193">
    <property type="entry name" value="Pyrrol-5-carb_rd"/>
    <property type="match status" value="1"/>
</dbReference>
<evidence type="ECO:0000256" key="12">
    <source>
        <dbReference type="RuleBase" id="RU003903"/>
    </source>
</evidence>
<dbReference type="Gene3D" id="3.40.50.720">
    <property type="entry name" value="NAD(P)-binding Rossmann-like Domain"/>
    <property type="match status" value="1"/>
</dbReference>
<keyword evidence="7 9" id="KW-0560">Oxidoreductase</keyword>
<keyword evidence="3 9" id="KW-0963">Cytoplasm</keyword>
<dbReference type="InterPro" id="IPR029036">
    <property type="entry name" value="P5CR_dimer"/>
</dbReference>
<accession>K6VJJ2</accession>
<name>K6VJJ2_9MICO</name>
<dbReference type="Pfam" id="PF03807">
    <property type="entry name" value="F420_oxidored"/>
    <property type="match status" value="1"/>
</dbReference>
<dbReference type="Pfam" id="PF14748">
    <property type="entry name" value="P5CR_dimer"/>
    <property type="match status" value="1"/>
</dbReference>
<dbReference type="EMBL" id="BAGZ01000003">
    <property type="protein sequence ID" value="GAB76909.1"/>
    <property type="molecule type" value="Genomic_DNA"/>
</dbReference>
<evidence type="ECO:0000256" key="9">
    <source>
        <dbReference type="HAMAP-Rule" id="MF_01925"/>
    </source>
</evidence>
<dbReference type="Gene3D" id="1.10.3730.10">
    <property type="entry name" value="ProC C-terminal domain-like"/>
    <property type="match status" value="1"/>
</dbReference>
<evidence type="ECO:0000256" key="1">
    <source>
        <dbReference type="ARBA" id="ARBA00004496"/>
    </source>
</evidence>
<comment type="subcellular location">
    <subcellularLocation>
        <location evidence="1 9">Cytoplasm</location>
    </subcellularLocation>
</comment>
<feature type="binding site" evidence="11">
    <location>
        <position position="35"/>
    </location>
    <ligand>
        <name>NADP(+)</name>
        <dbReference type="ChEBI" id="CHEBI:58349"/>
    </ligand>
</feature>
<dbReference type="InterPro" id="IPR008927">
    <property type="entry name" value="6-PGluconate_DH-like_C_sf"/>
</dbReference>
<evidence type="ECO:0000256" key="2">
    <source>
        <dbReference type="ARBA" id="ARBA00005525"/>
    </source>
</evidence>
<dbReference type="PROSITE" id="PS00521">
    <property type="entry name" value="P5CR"/>
    <property type="match status" value="1"/>
</dbReference>
<comment type="catalytic activity">
    <reaction evidence="9">
        <text>L-proline + NAD(+) = (S)-1-pyrroline-5-carboxylate + NADH + 2 H(+)</text>
        <dbReference type="Rhea" id="RHEA:14105"/>
        <dbReference type="ChEBI" id="CHEBI:15378"/>
        <dbReference type="ChEBI" id="CHEBI:17388"/>
        <dbReference type="ChEBI" id="CHEBI:57540"/>
        <dbReference type="ChEBI" id="CHEBI:57945"/>
        <dbReference type="ChEBI" id="CHEBI:60039"/>
        <dbReference type="EC" id="1.5.1.2"/>
    </reaction>
</comment>
<proteinExistence type="inferred from homology"/>
<dbReference type="GO" id="GO:0005737">
    <property type="term" value="C:cytoplasm"/>
    <property type="evidence" value="ECO:0007669"/>
    <property type="project" value="UniProtKB-SubCell"/>
</dbReference>
<feature type="domain" description="Pyrroline-5-carboxylate reductase dimerisation" evidence="14">
    <location>
        <begin position="160"/>
        <end position="264"/>
    </location>
</feature>
<evidence type="ECO:0000313" key="16">
    <source>
        <dbReference type="Proteomes" id="UP000008495"/>
    </source>
</evidence>
<evidence type="ECO:0000313" key="15">
    <source>
        <dbReference type="EMBL" id="GAB76909.1"/>
    </source>
</evidence>
<evidence type="ECO:0000256" key="8">
    <source>
        <dbReference type="ARBA" id="ARBA00058118"/>
    </source>
</evidence>
<evidence type="ECO:0000256" key="11">
    <source>
        <dbReference type="PIRSR" id="PIRSR000193-1"/>
    </source>
</evidence>
<feature type="binding site" evidence="11">
    <location>
        <position position="55"/>
    </location>
    <ligand>
        <name>NADPH</name>
        <dbReference type="ChEBI" id="CHEBI:57783"/>
    </ligand>
</feature>
<comment type="caution">
    <text evidence="15">The sequence shown here is derived from an EMBL/GenBank/DDBJ whole genome shotgun (WGS) entry which is preliminary data.</text>
</comment>
<evidence type="ECO:0000259" key="13">
    <source>
        <dbReference type="Pfam" id="PF03807"/>
    </source>
</evidence>
<reference evidence="15 16" key="1">
    <citation type="submission" date="2012-08" db="EMBL/GenBank/DDBJ databases">
        <title>Whole genome shotgun sequence of Austwickia chelonae NBRC 105200.</title>
        <authorList>
            <person name="Yoshida I."/>
            <person name="Hosoyama A."/>
            <person name="Tsuchikane K."/>
            <person name="Katsumata H."/>
            <person name="Ando Y."/>
            <person name="Ohji S."/>
            <person name="Hamada M."/>
            <person name="Tamura T."/>
            <person name="Yamazoe A."/>
            <person name="Yamazaki S."/>
            <person name="Fujita N."/>
        </authorList>
    </citation>
    <scope>NUCLEOTIDE SEQUENCE [LARGE SCALE GENOMIC DNA]</scope>
    <source>
        <strain evidence="15 16">NBRC 105200</strain>
    </source>
</reference>
<comment type="similarity">
    <text evidence="2 9 12">Belongs to the pyrroline-5-carboxylate reductase family.</text>
</comment>
<dbReference type="SUPFAM" id="SSF48179">
    <property type="entry name" value="6-phosphogluconate dehydrogenase C-terminal domain-like"/>
    <property type="match status" value="1"/>
</dbReference>
<comment type="pathway">
    <text evidence="9 12">Amino-acid biosynthesis; L-proline biosynthesis; L-proline from L-glutamate 5-semialdehyde: step 1/1.</text>
</comment>
<dbReference type="FunFam" id="1.10.3730.10:FF:000001">
    <property type="entry name" value="Pyrroline-5-carboxylate reductase"/>
    <property type="match status" value="1"/>
</dbReference>
<dbReference type="eggNOG" id="COG0345">
    <property type="taxonomic scope" value="Bacteria"/>
</dbReference>
<evidence type="ECO:0000256" key="3">
    <source>
        <dbReference type="ARBA" id="ARBA00022490"/>
    </source>
</evidence>
<evidence type="ECO:0000256" key="10">
    <source>
        <dbReference type="NCBIfam" id="TIGR00112"/>
    </source>
</evidence>
<dbReference type="InterPro" id="IPR028939">
    <property type="entry name" value="P5C_Rdtase_cat_N"/>
</dbReference>
<dbReference type="FunFam" id="3.40.50.720:FF:000190">
    <property type="entry name" value="Pyrroline-5-carboxylate reductase"/>
    <property type="match status" value="1"/>
</dbReference>
<evidence type="ECO:0000256" key="4">
    <source>
        <dbReference type="ARBA" id="ARBA00022605"/>
    </source>
</evidence>
<dbReference type="PANTHER" id="PTHR11645">
    <property type="entry name" value="PYRROLINE-5-CARBOXYLATE REDUCTASE"/>
    <property type="match status" value="1"/>
</dbReference>
<dbReference type="PANTHER" id="PTHR11645:SF0">
    <property type="entry name" value="PYRROLINE-5-CARBOXYLATE REDUCTASE 3"/>
    <property type="match status" value="1"/>
</dbReference>
<feature type="domain" description="Pyrroline-5-carboxylate reductase catalytic N-terminal" evidence="13">
    <location>
        <begin position="3"/>
        <end position="97"/>
    </location>
</feature>
<dbReference type="HAMAP" id="MF_01925">
    <property type="entry name" value="P5C_reductase"/>
    <property type="match status" value="1"/>
</dbReference>
<dbReference type="InterPro" id="IPR036291">
    <property type="entry name" value="NAD(P)-bd_dom_sf"/>
</dbReference>
<dbReference type="SUPFAM" id="SSF51735">
    <property type="entry name" value="NAD(P)-binding Rossmann-fold domains"/>
    <property type="match status" value="1"/>
</dbReference>
<dbReference type="GO" id="GO:0055129">
    <property type="term" value="P:L-proline biosynthetic process"/>
    <property type="evidence" value="ECO:0007669"/>
    <property type="project" value="UniProtKB-UniRule"/>
</dbReference>
<sequence length="266" mass="27449">MTRLAVLGAGVMGTAILSALLDAGAFQPEQVSASTLDDDCRRRLTDELKVSVTDNARAVSDAEVVLISVKPDVVSSVLSEIRDQLPEGALVISVAAGVTLDTLESELPEGTAVIRVMPNTPVVVREGMLVLSPGKECSAGQIDRAQELLSWCGSVLTVPEKYQDMVTGVSGSGPAYVFALVEAMIEGAVVQGLPRAVATELTVQTLYGAASLLRQQGGHPALLREQVTSPGGTTAAGLRALDAGGFRVAVVDAVEAATRRAGELGS</sequence>
<organism evidence="15 16">
    <name type="scientific">Austwickia chelonae NBRC 105200</name>
    <dbReference type="NCBI Taxonomy" id="1184607"/>
    <lineage>
        <taxon>Bacteria</taxon>
        <taxon>Bacillati</taxon>
        <taxon>Actinomycetota</taxon>
        <taxon>Actinomycetes</taxon>
        <taxon>Micrococcales</taxon>
        <taxon>Dermatophilaceae</taxon>
        <taxon>Austwickia</taxon>
    </lineage>
</organism>
<comment type="function">
    <text evidence="8 9">Catalyzes the reduction of 1-pyrroline-5-carboxylate (PCA) to L-proline.</text>
</comment>
<dbReference type="AlphaFoldDB" id="K6VJJ2"/>
<evidence type="ECO:0000256" key="7">
    <source>
        <dbReference type="ARBA" id="ARBA00023002"/>
    </source>
</evidence>
<keyword evidence="5 9" id="KW-0641">Proline biosynthesis</keyword>
<keyword evidence="6 9" id="KW-0521">NADP</keyword>
<dbReference type="InterPro" id="IPR053790">
    <property type="entry name" value="P5CR-like_CS"/>
</dbReference>
<dbReference type="OrthoDB" id="9805754at2"/>
<keyword evidence="16" id="KW-1185">Reference proteome</keyword>
<evidence type="ECO:0000259" key="14">
    <source>
        <dbReference type="Pfam" id="PF14748"/>
    </source>
</evidence>
<dbReference type="STRING" id="100225.SAMN05421595_2045"/>
<dbReference type="InterPro" id="IPR000304">
    <property type="entry name" value="Pyrroline-COOH_reductase"/>
</dbReference>
<dbReference type="EC" id="1.5.1.2" evidence="9 10"/>
<keyword evidence="4 9" id="KW-0028">Amino-acid biosynthesis</keyword>
<evidence type="ECO:0000256" key="6">
    <source>
        <dbReference type="ARBA" id="ARBA00022857"/>
    </source>
</evidence>
<protein>
    <recommendedName>
        <fullName evidence="9 10">Pyrroline-5-carboxylate reductase</fullName>
        <shortName evidence="9">P5C reductase</shortName>
        <shortName evidence="9">P5CR</shortName>
        <ecNumber evidence="9 10">1.5.1.2</ecNumber>
    </recommendedName>
    <alternativeName>
        <fullName evidence="9">PCA reductase</fullName>
    </alternativeName>
</protein>
<dbReference type="Proteomes" id="UP000008495">
    <property type="component" value="Unassembled WGS sequence"/>
</dbReference>
<dbReference type="NCBIfam" id="TIGR00112">
    <property type="entry name" value="proC"/>
    <property type="match status" value="1"/>
</dbReference>